<dbReference type="Pfam" id="PF00069">
    <property type="entry name" value="Pkinase"/>
    <property type="match status" value="1"/>
</dbReference>
<dbReference type="GO" id="GO:0005524">
    <property type="term" value="F:ATP binding"/>
    <property type="evidence" value="ECO:0007669"/>
    <property type="project" value="InterPro"/>
</dbReference>
<evidence type="ECO:0000313" key="6">
    <source>
        <dbReference type="Proteomes" id="UP001174909"/>
    </source>
</evidence>
<keyword evidence="2" id="KW-0342">GTP-binding</keyword>
<dbReference type="Gene3D" id="3.40.50.300">
    <property type="entry name" value="P-loop containing nucleotide triphosphate hydrolases"/>
    <property type="match status" value="3"/>
</dbReference>
<dbReference type="SMART" id="SM00177">
    <property type="entry name" value="ARF"/>
    <property type="match status" value="1"/>
</dbReference>
<feature type="compositionally biased region" description="Basic residues" evidence="3">
    <location>
        <begin position="310"/>
        <end position="323"/>
    </location>
</feature>
<evidence type="ECO:0000256" key="3">
    <source>
        <dbReference type="SAM" id="MobiDB-lite"/>
    </source>
</evidence>
<dbReference type="SUPFAM" id="SSF52540">
    <property type="entry name" value="P-loop containing nucleoside triphosphate hydrolases"/>
    <property type="match status" value="2"/>
</dbReference>
<dbReference type="PROSITE" id="PS00109">
    <property type="entry name" value="PROTEIN_KINASE_TYR"/>
    <property type="match status" value="1"/>
</dbReference>
<dbReference type="SMART" id="SM00175">
    <property type="entry name" value="RAB"/>
    <property type="match status" value="2"/>
</dbReference>
<dbReference type="SMART" id="SM00176">
    <property type="entry name" value="RAN"/>
    <property type="match status" value="1"/>
</dbReference>
<dbReference type="Gene3D" id="1.10.510.10">
    <property type="entry name" value="Transferase(Phosphotransferase) domain 1"/>
    <property type="match status" value="1"/>
</dbReference>
<dbReference type="PRINTS" id="PR00449">
    <property type="entry name" value="RASTRNSFRMNG"/>
</dbReference>
<feature type="region of interest" description="Disordered" evidence="3">
    <location>
        <begin position="286"/>
        <end position="324"/>
    </location>
</feature>
<feature type="region of interest" description="Disordered" evidence="3">
    <location>
        <begin position="473"/>
        <end position="504"/>
    </location>
</feature>
<dbReference type="PANTHER" id="PTHR47977">
    <property type="entry name" value="RAS-RELATED PROTEIN RAB"/>
    <property type="match status" value="1"/>
</dbReference>
<evidence type="ECO:0000259" key="4">
    <source>
        <dbReference type="PROSITE" id="PS50011"/>
    </source>
</evidence>
<dbReference type="PROSITE" id="PS51421">
    <property type="entry name" value="RAS"/>
    <property type="match status" value="1"/>
</dbReference>
<dbReference type="Proteomes" id="UP001174909">
    <property type="component" value="Unassembled WGS sequence"/>
</dbReference>
<dbReference type="FunFam" id="3.40.50.300:FF:001447">
    <property type="entry name" value="Ras-related protein Rab-1B"/>
    <property type="match status" value="1"/>
</dbReference>
<dbReference type="AlphaFoldDB" id="A0AA35TH98"/>
<evidence type="ECO:0000256" key="1">
    <source>
        <dbReference type="ARBA" id="ARBA00022741"/>
    </source>
</evidence>
<dbReference type="PROSITE" id="PS50011">
    <property type="entry name" value="PROTEIN_KINASE_DOM"/>
    <property type="match status" value="1"/>
</dbReference>
<protein>
    <submittedName>
        <fullName evidence="5">Ras-related protein Rab-10</fullName>
    </submittedName>
</protein>
<sequence length="706" mass="80842">MASSRAPYEEVKKLGAGSYDEVYLIKYNRKEYAAKVLHRLRLDPDDPGTATYTDRFKAECERLKSLSHDCVVKYIQTIIRSDTNLPVLIMELCGESLTKFLEHSPTKPLPYHVELNISIDVARALEYLHENSIIHRDLSSNNVLMVAGNRVKVSDFGMSKLDSVDPNRSLTICPGNLNYMSPQTFSNPPKYTAKLDIFSFGVLSVQIVTRQEPNPTDRHQPIPHQSPGVCREVPEVKRRAAHLEMIADEHPLKPVSLKCLTDEEEGRPTAASLVQTLKSLRGEEKYTQSYEKELHRSHAQKEREREKRMEKSHRSRHRSRSHPRVQLLPNEIKLKLLMVGQSGVGKTCALRVYNGEKFACQECTVGVDFCTKTVQHNNHSITLDIWDSAGQEKYNALTKAYFHGAQNLGDAEMLLVGNKTDLQDRRQVRDMDGRNLAQEHNISFIEASALRNENIEEAFSMLVGNIMTKQSYEKELHRSHAHKEREREKRMEKRHRSRHRSRRHPRVQLLPNEIKLKLLVVGQSGVGKTCALRVYNGEEFASMDFCTKTVQHNNHSITLDIWDSAGQEKYNALTKAYFRGAQGVLVMYDVTHRESYKVASDWIKATNMNVGDAEMVLVGNKTDLQDRRQVRDMDGRNLAQEHNISFIETSALRNENIEEAFSMLVGNIMTKQPHTMRATSPSITLDIDEDEDEEREKRSCCLGRRH</sequence>
<dbReference type="GO" id="GO:0003924">
    <property type="term" value="F:GTPase activity"/>
    <property type="evidence" value="ECO:0007669"/>
    <property type="project" value="InterPro"/>
</dbReference>
<gene>
    <name evidence="5" type="ORF">GBAR_LOCUS26514</name>
</gene>
<dbReference type="SMART" id="SM00174">
    <property type="entry name" value="RHO"/>
    <property type="match status" value="1"/>
</dbReference>
<evidence type="ECO:0000256" key="2">
    <source>
        <dbReference type="ARBA" id="ARBA00023134"/>
    </source>
</evidence>
<dbReference type="EMBL" id="CASHTH010003687">
    <property type="protein sequence ID" value="CAI8047969.1"/>
    <property type="molecule type" value="Genomic_DNA"/>
</dbReference>
<feature type="compositionally biased region" description="Basic residues" evidence="3">
    <location>
        <begin position="492"/>
        <end position="504"/>
    </location>
</feature>
<dbReference type="InterPro" id="IPR011009">
    <property type="entry name" value="Kinase-like_dom_sf"/>
</dbReference>
<accession>A0AA35TH98</accession>
<feature type="compositionally biased region" description="Basic and acidic residues" evidence="3">
    <location>
        <begin position="473"/>
        <end position="491"/>
    </location>
</feature>
<dbReference type="NCBIfam" id="TIGR00231">
    <property type="entry name" value="small_GTP"/>
    <property type="match status" value="1"/>
</dbReference>
<dbReference type="PROSITE" id="PS51419">
    <property type="entry name" value="RAB"/>
    <property type="match status" value="2"/>
</dbReference>
<feature type="domain" description="Protein kinase" evidence="4">
    <location>
        <begin position="8"/>
        <end position="280"/>
    </location>
</feature>
<dbReference type="CDD" id="cd00154">
    <property type="entry name" value="Rab"/>
    <property type="match status" value="2"/>
</dbReference>
<dbReference type="GO" id="GO:0005525">
    <property type="term" value="F:GTP binding"/>
    <property type="evidence" value="ECO:0007669"/>
    <property type="project" value="UniProtKB-KW"/>
</dbReference>
<dbReference type="InterPro" id="IPR008266">
    <property type="entry name" value="Tyr_kinase_AS"/>
</dbReference>
<dbReference type="InterPro" id="IPR027417">
    <property type="entry name" value="P-loop_NTPase"/>
</dbReference>
<proteinExistence type="predicted"/>
<dbReference type="InterPro" id="IPR050227">
    <property type="entry name" value="Rab"/>
</dbReference>
<comment type="caution">
    <text evidence="5">The sequence shown here is derived from an EMBL/GenBank/DDBJ whole genome shotgun (WGS) entry which is preliminary data.</text>
</comment>
<organism evidence="5 6">
    <name type="scientific">Geodia barretti</name>
    <name type="common">Barrett's horny sponge</name>
    <dbReference type="NCBI Taxonomy" id="519541"/>
    <lineage>
        <taxon>Eukaryota</taxon>
        <taxon>Metazoa</taxon>
        <taxon>Porifera</taxon>
        <taxon>Demospongiae</taxon>
        <taxon>Heteroscleromorpha</taxon>
        <taxon>Tetractinellida</taxon>
        <taxon>Astrophorina</taxon>
        <taxon>Geodiidae</taxon>
        <taxon>Geodia</taxon>
    </lineage>
</organism>
<dbReference type="InterPro" id="IPR001806">
    <property type="entry name" value="Small_GTPase"/>
</dbReference>
<feature type="compositionally biased region" description="Basic and acidic residues" evidence="3">
    <location>
        <begin position="286"/>
        <end position="309"/>
    </location>
</feature>
<dbReference type="SUPFAM" id="SSF56112">
    <property type="entry name" value="Protein kinase-like (PK-like)"/>
    <property type="match status" value="1"/>
</dbReference>
<dbReference type="SMART" id="SM00173">
    <property type="entry name" value="RAS"/>
    <property type="match status" value="2"/>
</dbReference>
<dbReference type="Pfam" id="PF00071">
    <property type="entry name" value="Ras"/>
    <property type="match status" value="3"/>
</dbReference>
<dbReference type="InterPro" id="IPR005225">
    <property type="entry name" value="Small_GTP-bd"/>
</dbReference>
<keyword evidence="6" id="KW-1185">Reference proteome</keyword>
<evidence type="ECO:0000313" key="5">
    <source>
        <dbReference type="EMBL" id="CAI8047969.1"/>
    </source>
</evidence>
<dbReference type="InterPro" id="IPR000719">
    <property type="entry name" value="Prot_kinase_dom"/>
</dbReference>
<keyword evidence="1" id="KW-0547">Nucleotide-binding</keyword>
<reference evidence="5" key="1">
    <citation type="submission" date="2023-03" db="EMBL/GenBank/DDBJ databases">
        <authorList>
            <person name="Steffen K."/>
            <person name="Cardenas P."/>
        </authorList>
    </citation>
    <scope>NUCLEOTIDE SEQUENCE</scope>
</reference>
<dbReference type="GO" id="GO:0004672">
    <property type="term" value="F:protein kinase activity"/>
    <property type="evidence" value="ECO:0007669"/>
    <property type="project" value="InterPro"/>
</dbReference>
<feature type="region of interest" description="Disordered" evidence="3">
    <location>
        <begin position="675"/>
        <end position="706"/>
    </location>
</feature>
<name>A0AA35TH98_GEOBA</name>